<proteinExistence type="predicted"/>
<dbReference type="EMBL" id="LAZR01008794">
    <property type="protein sequence ID" value="KKM76542.1"/>
    <property type="molecule type" value="Genomic_DNA"/>
</dbReference>
<organism evidence="1">
    <name type="scientific">marine sediment metagenome</name>
    <dbReference type="NCBI Taxonomy" id="412755"/>
    <lineage>
        <taxon>unclassified sequences</taxon>
        <taxon>metagenomes</taxon>
        <taxon>ecological metagenomes</taxon>
    </lineage>
</organism>
<protein>
    <submittedName>
        <fullName evidence="1">Uncharacterized protein</fullName>
    </submittedName>
</protein>
<comment type="caution">
    <text evidence="1">The sequence shown here is derived from an EMBL/GenBank/DDBJ whole genome shotgun (WGS) entry which is preliminary data.</text>
</comment>
<accession>A0A0F9N4V4</accession>
<dbReference type="AlphaFoldDB" id="A0A0F9N4V4"/>
<reference evidence="1" key="1">
    <citation type="journal article" date="2015" name="Nature">
        <title>Complex archaea that bridge the gap between prokaryotes and eukaryotes.</title>
        <authorList>
            <person name="Spang A."/>
            <person name="Saw J.H."/>
            <person name="Jorgensen S.L."/>
            <person name="Zaremba-Niedzwiedzka K."/>
            <person name="Martijn J."/>
            <person name="Lind A.E."/>
            <person name="van Eijk R."/>
            <person name="Schleper C."/>
            <person name="Guy L."/>
            <person name="Ettema T.J."/>
        </authorList>
    </citation>
    <scope>NUCLEOTIDE SEQUENCE</scope>
</reference>
<sequence length="152" mass="17917">MSIIVDAGVKFERLPQVLETYQNDLDSVEANLTLKSKKLEHANVEQPAWLSYYDERRIELRTLVKYLETKVAAKRGKLWIHFTEVYTHELGPRDKDQYINADEKYVEIHELFLEVEELYKKYDSVVEAFKARGFALRNITEIRVHSLEDAVI</sequence>
<name>A0A0F9N4V4_9ZZZZ</name>
<evidence type="ECO:0000313" key="1">
    <source>
        <dbReference type="EMBL" id="KKM76542.1"/>
    </source>
</evidence>
<gene>
    <name evidence="1" type="ORF">LCGC14_1379120</name>
</gene>